<dbReference type="AlphaFoldDB" id="A0A4Q4KPV0"/>
<evidence type="ECO:0000256" key="2">
    <source>
        <dbReference type="SAM" id="SignalP"/>
    </source>
</evidence>
<gene>
    <name evidence="4" type="ORF">ERX46_07155</name>
</gene>
<keyword evidence="1 2" id="KW-0732">Signal</keyword>
<dbReference type="RefSeq" id="WP_130093156.1">
    <property type="nucleotide sequence ID" value="NZ_SETE01000002.1"/>
</dbReference>
<sequence>MKNYILVLLFFTVNMINAQTTNWANFTNNDKIYDLAEAGDKLWVATEGGGVTIDQTTGEIKHYLSSNTDLPGVHLTGLSRAGNGNLWFDVYEKGISKFDGTQWTSFTRSNSAIPDSNVAFVRESENGDVWMVSSDLKNLIKYDGLNWNVYNSSNTSLPDYLGEFVFDSNGSIWMRSYNLGLLNFDGTNVAYYLTNNSPILNNEITDIVIDTNDNIWLSSYNGISKFDGQTWITYTVFNSSLPRSRIKQLMIHNDEIWAIWLEDTGLGGGLIKFDGTNWSEYNSTNSSLPSSLQGNLQITSNGDKWMLTGTWPNSQIIQFNGSTTVYHDISNSPLPSNRIKDIALDFDRKLWLIDNESNSSNGYLLSYKDYEWETYLQNSNTRWVSIQNDSIIWMGLHGGVSKLENGNTTFYNTANSGVPINSVTAATVDSLGNMWFASFYGLVKYDGLNWIVYDASNSMMPQTLINDIAVDASNNIWLGTHNHGLFKFDGINWENYTTSSTGSPLDQIWNLELDQLGNLWVGTMYYGIAKFDGTNWTTYNSVNSNLPSDNISALGVDNQNDLWIGTREGVARFDGANWDFLTTENSGLPHSVVYDFEFDDLDNVWMATGGGGLAVYNPNGVNLSTFENSLKTNDFKFNIYPVPFNDKLNVDIEKRLVGSSFVLYDINGRKVGIFELNEISTQITPKLNEKGMYFYNIVNDNRVIGTGKVIRN</sequence>
<evidence type="ECO:0000256" key="1">
    <source>
        <dbReference type="ARBA" id="ARBA00022729"/>
    </source>
</evidence>
<feature type="signal peptide" evidence="2">
    <location>
        <begin position="1"/>
        <end position="18"/>
    </location>
</feature>
<evidence type="ECO:0000259" key="3">
    <source>
        <dbReference type="Pfam" id="PF18962"/>
    </source>
</evidence>
<dbReference type="InterPro" id="IPR026444">
    <property type="entry name" value="Secre_tail"/>
</dbReference>
<name>A0A4Q4KPV0_9FLAO</name>
<reference evidence="4 5" key="1">
    <citation type="submission" date="2019-02" db="EMBL/GenBank/DDBJ databases">
        <title>Genome sequence of the sea-ice species Brumimicrobium glaciale.</title>
        <authorList>
            <person name="Bowman J.P."/>
        </authorList>
    </citation>
    <scope>NUCLEOTIDE SEQUENCE [LARGE SCALE GENOMIC DNA]</scope>
    <source>
        <strain evidence="4 5">IC156</strain>
    </source>
</reference>
<dbReference type="SUPFAM" id="SSF63829">
    <property type="entry name" value="Calcium-dependent phosphotriesterase"/>
    <property type="match status" value="2"/>
</dbReference>
<feature type="chain" id="PRO_5020573468" evidence="2">
    <location>
        <begin position="19"/>
        <end position="712"/>
    </location>
</feature>
<proteinExistence type="predicted"/>
<protein>
    <submittedName>
        <fullName evidence="4">T9SS type A sorting domain-containing protein</fullName>
    </submittedName>
</protein>
<keyword evidence="5" id="KW-1185">Reference proteome</keyword>
<feature type="domain" description="Secretion system C-terminal sorting" evidence="3">
    <location>
        <begin position="639"/>
        <end position="704"/>
    </location>
</feature>
<dbReference type="OrthoDB" id="1081439at2"/>
<comment type="caution">
    <text evidence="4">The sequence shown here is derived from an EMBL/GenBank/DDBJ whole genome shotgun (WGS) entry which is preliminary data.</text>
</comment>
<evidence type="ECO:0000313" key="4">
    <source>
        <dbReference type="EMBL" id="RYM35148.1"/>
    </source>
</evidence>
<dbReference type="NCBIfam" id="TIGR04183">
    <property type="entry name" value="Por_Secre_tail"/>
    <property type="match status" value="1"/>
</dbReference>
<dbReference type="SUPFAM" id="SSF63825">
    <property type="entry name" value="YWTD domain"/>
    <property type="match status" value="1"/>
</dbReference>
<dbReference type="Proteomes" id="UP000293952">
    <property type="component" value="Unassembled WGS sequence"/>
</dbReference>
<evidence type="ECO:0000313" key="5">
    <source>
        <dbReference type="Proteomes" id="UP000293952"/>
    </source>
</evidence>
<dbReference type="Pfam" id="PF07494">
    <property type="entry name" value="Reg_prop"/>
    <property type="match status" value="1"/>
</dbReference>
<organism evidence="4 5">
    <name type="scientific">Brumimicrobium glaciale</name>
    <dbReference type="NCBI Taxonomy" id="200475"/>
    <lineage>
        <taxon>Bacteria</taxon>
        <taxon>Pseudomonadati</taxon>
        <taxon>Bacteroidota</taxon>
        <taxon>Flavobacteriia</taxon>
        <taxon>Flavobacteriales</taxon>
        <taxon>Crocinitomicaceae</taxon>
        <taxon>Brumimicrobium</taxon>
    </lineage>
</organism>
<dbReference type="EMBL" id="SETE01000002">
    <property type="protein sequence ID" value="RYM35148.1"/>
    <property type="molecule type" value="Genomic_DNA"/>
</dbReference>
<dbReference type="InterPro" id="IPR015943">
    <property type="entry name" value="WD40/YVTN_repeat-like_dom_sf"/>
</dbReference>
<accession>A0A4Q4KPV0</accession>
<dbReference type="InterPro" id="IPR011110">
    <property type="entry name" value="Reg_prop"/>
</dbReference>
<dbReference type="Pfam" id="PF18962">
    <property type="entry name" value="Por_Secre_tail"/>
    <property type="match status" value="1"/>
</dbReference>
<dbReference type="Gene3D" id="2.130.10.10">
    <property type="entry name" value="YVTN repeat-like/Quinoprotein amine dehydrogenase"/>
    <property type="match status" value="4"/>
</dbReference>